<gene>
    <name evidence="2" type="ORF">Psi02_00310</name>
</gene>
<protein>
    <recommendedName>
        <fullName evidence="4">Membrane-associated oxidoreductase</fullName>
    </recommendedName>
</protein>
<reference evidence="2" key="1">
    <citation type="submission" date="2021-01" db="EMBL/GenBank/DDBJ databases">
        <title>Whole genome shotgun sequence of Planotetraspora silvatica NBRC 100141.</title>
        <authorList>
            <person name="Komaki H."/>
            <person name="Tamura T."/>
        </authorList>
    </citation>
    <scope>NUCLEOTIDE SEQUENCE</scope>
    <source>
        <strain evidence="2">NBRC 100141</strain>
    </source>
</reference>
<keyword evidence="3" id="KW-1185">Reference proteome</keyword>
<dbReference type="Proteomes" id="UP000644610">
    <property type="component" value="Unassembled WGS sequence"/>
</dbReference>
<keyword evidence="1" id="KW-0472">Membrane</keyword>
<evidence type="ECO:0000313" key="3">
    <source>
        <dbReference type="Proteomes" id="UP000644610"/>
    </source>
</evidence>
<proteinExistence type="predicted"/>
<evidence type="ECO:0000256" key="1">
    <source>
        <dbReference type="SAM" id="Phobius"/>
    </source>
</evidence>
<evidence type="ECO:0008006" key="4">
    <source>
        <dbReference type="Google" id="ProtNLM"/>
    </source>
</evidence>
<dbReference type="AlphaFoldDB" id="A0A8J3UEW7"/>
<organism evidence="2 3">
    <name type="scientific">Planotetraspora silvatica</name>
    <dbReference type="NCBI Taxonomy" id="234614"/>
    <lineage>
        <taxon>Bacteria</taxon>
        <taxon>Bacillati</taxon>
        <taxon>Actinomycetota</taxon>
        <taxon>Actinomycetes</taxon>
        <taxon>Streptosporangiales</taxon>
        <taxon>Streptosporangiaceae</taxon>
        <taxon>Planotetraspora</taxon>
    </lineage>
</organism>
<comment type="caution">
    <text evidence="2">The sequence shown here is derived from an EMBL/GenBank/DDBJ whole genome shotgun (WGS) entry which is preliminary data.</text>
</comment>
<accession>A0A8J3UEW7</accession>
<evidence type="ECO:0000313" key="2">
    <source>
        <dbReference type="EMBL" id="GII43607.1"/>
    </source>
</evidence>
<name>A0A8J3UEW7_9ACTN</name>
<dbReference type="EMBL" id="BOOQ01000001">
    <property type="protein sequence ID" value="GII43607.1"/>
    <property type="molecule type" value="Genomic_DNA"/>
</dbReference>
<keyword evidence="1" id="KW-0812">Transmembrane</keyword>
<sequence length="646" mass="68598">MPAALRSSAPRTWSVLERRLWKAFQSGDWFDVPAKPGEETVGPRIRSSVIRHLLLTPPTPADGHMLQMRVRGARINNGLDLAGGDVGIPIFFEDCVFDTAPCFDKARMTSISFDNCTLPGLSANGVAVEGDVELRACQINGQVDLVSARIGADLVLAHTRIMPHDRIGIDADGVTVGGNVSARGMRCEGSWYLNSAAVGGVFLDEAQIVGENAIVQAAQMIIGNGGFYARDGFRAEGMVNLFGSTVAGPIAFRNATLSRPGKRAFVGMALRLNGDLYAGEGLVVEGSIDMRGAEISGVFDLAGATLTCPAPEGSVRLSRAAVHGGVTAGQAHLAGLLDLSMSQVTGGVVLTETVVSGAEESPGSVALAGASISGDLDMRKANLSGLLDVSSAVLQGNVDLADATLGEQDGVSLRAGGLVARRFTFSPVRPPGRIELGHAAVEIFDDDRASWPTETGRVELDQFSYRSLAGNMAVEERITWLARGTPNTEPGPYNQLADCYRATGRERDASRVLREKLRRVARARGRLWRLWGFIQDLTLGYGYQPWRAIIGVIGLLALGTIYFSTVACGTGAARTDGLCPIKADEHPDWDPFIYSLDLLIPLVSLGHDATWNPTGLAKMITMVLIVSGWVLVTTVAAAAARAFNRS</sequence>
<feature type="transmembrane region" description="Helical" evidence="1">
    <location>
        <begin position="619"/>
        <end position="640"/>
    </location>
</feature>
<keyword evidence="1" id="KW-1133">Transmembrane helix</keyword>